<protein>
    <submittedName>
        <fullName evidence="1">Uncharacterized protein</fullName>
    </submittedName>
</protein>
<evidence type="ECO:0000313" key="1">
    <source>
        <dbReference type="EMBL" id="KOB73263.1"/>
    </source>
</evidence>
<comment type="caution">
    <text evidence="1">The sequence shown here is derived from an EMBL/GenBank/DDBJ whole genome shotgun (WGS) entry which is preliminary data.</text>
</comment>
<organism evidence="1 2">
    <name type="scientific">Operophtera brumata</name>
    <name type="common">Winter moth</name>
    <name type="synonym">Phalaena brumata</name>
    <dbReference type="NCBI Taxonomy" id="104452"/>
    <lineage>
        <taxon>Eukaryota</taxon>
        <taxon>Metazoa</taxon>
        <taxon>Ecdysozoa</taxon>
        <taxon>Arthropoda</taxon>
        <taxon>Hexapoda</taxon>
        <taxon>Insecta</taxon>
        <taxon>Pterygota</taxon>
        <taxon>Neoptera</taxon>
        <taxon>Endopterygota</taxon>
        <taxon>Lepidoptera</taxon>
        <taxon>Glossata</taxon>
        <taxon>Ditrysia</taxon>
        <taxon>Geometroidea</taxon>
        <taxon>Geometridae</taxon>
        <taxon>Larentiinae</taxon>
        <taxon>Operophtera</taxon>
    </lineage>
</organism>
<evidence type="ECO:0000313" key="2">
    <source>
        <dbReference type="Proteomes" id="UP000037510"/>
    </source>
</evidence>
<proteinExistence type="predicted"/>
<name>A0A0L7LCN9_OPEBR</name>
<dbReference type="Proteomes" id="UP000037510">
    <property type="component" value="Unassembled WGS sequence"/>
</dbReference>
<dbReference type="EMBL" id="JTDY01001644">
    <property type="protein sequence ID" value="KOB73263.1"/>
    <property type="molecule type" value="Genomic_DNA"/>
</dbReference>
<gene>
    <name evidence="1" type="ORF">OBRU01_07341</name>
</gene>
<reference evidence="1 2" key="1">
    <citation type="journal article" date="2015" name="Genome Biol. Evol.">
        <title>The genome of winter moth (Operophtera brumata) provides a genomic perspective on sexual dimorphism and phenology.</title>
        <authorList>
            <person name="Derks M.F."/>
            <person name="Smit S."/>
            <person name="Salis L."/>
            <person name="Schijlen E."/>
            <person name="Bossers A."/>
            <person name="Mateman C."/>
            <person name="Pijl A.S."/>
            <person name="de Ridder D."/>
            <person name="Groenen M.A."/>
            <person name="Visser M.E."/>
            <person name="Megens H.J."/>
        </authorList>
    </citation>
    <scope>NUCLEOTIDE SEQUENCE [LARGE SCALE GENOMIC DNA]</scope>
    <source>
        <strain evidence="1">WM2013NL</strain>
        <tissue evidence="1">Head and thorax</tissue>
    </source>
</reference>
<keyword evidence="2" id="KW-1185">Reference proteome</keyword>
<sequence length="141" mass="16092">MSINIGAIYNPGKKNNKFLEKYSSQIESRKRTIIFGDFNIDLLLGNPKDKVLQETFTKERKHMWTLITTLANNKIKRDTHPPKLVVNGKSFINGNDVCKPFNSLFSSIGSELAEPNHKLASFEPCTLEEISKIIKKSRLRL</sequence>
<dbReference type="AlphaFoldDB" id="A0A0L7LCN9"/>
<accession>A0A0L7LCN9</accession>